<comment type="similarity">
    <text evidence="2">Belongs to the ABC transporter superfamily. ABCC family. Conjugate transporter (TC 3.A.1.208) subfamily.</text>
</comment>
<keyword evidence="4" id="KW-0926">Vacuole</keyword>
<dbReference type="InterPro" id="IPR011527">
    <property type="entry name" value="ABC1_TM_dom"/>
</dbReference>
<dbReference type="Pfam" id="PF00005">
    <property type="entry name" value="ABC_tran"/>
    <property type="match status" value="2"/>
</dbReference>
<feature type="domain" description="ABC transmembrane type-1" evidence="15">
    <location>
        <begin position="948"/>
        <end position="1227"/>
    </location>
</feature>
<dbReference type="InterPro" id="IPR036640">
    <property type="entry name" value="ABC1_TM_sf"/>
</dbReference>
<keyword evidence="8" id="KW-0067">ATP-binding</keyword>
<comment type="caution">
    <text evidence="16">The sequence shown here is derived from an EMBL/GenBank/DDBJ whole genome shotgun (WGS) entry which is preliminary data.</text>
</comment>
<dbReference type="InterPro" id="IPR003593">
    <property type="entry name" value="AAA+_ATPase"/>
</dbReference>
<dbReference type="SUPFAM" id="SSF51197">
    <property type="entry name" value="Clavaminate synthase-like"/>
    <property type="match status" value="1"/>
</dbReference>
<evidence type="ECO:0000259" key="14">
    <source>
        <dbReference type="PROSITE" id="PS50893"/>
    </source>
</evidence>
<dbReference type="InterPro" id="IPR027417">
    <property type="entry name" value="P-loop_NTPase"/>
</dbReference>
<feature type="transmembrane region" description="Helical" evidence="13">
    <location>
        <begin position="359"/>
        <end position="380"/>
    </location>
</feature>
<dbReference type="PROSITE" id="PS50929">
    <property type="entry name" value="ABC_TM1F"/>
    <property type="match status" value="2"/>
</dbReference>
<dbReference type="InterPro" id="IPR003439">
    <property type="entry name" value="ABC_transporter-like_ATP-bd"/>
</dbReference>
<dbReference type="PANTHER" id="PTHR24223">
    <property type="entry name" value="ATP-BINDING CASSETTE SUB-FAMILY C"/>
    <property type="match status" value="1"/>
</dbReference>
<dbReference type="CDD" id="cd03244">
    <property type="entry name" value="ABCC_MRP_domain2"/>
    <property type="match status" value="1"/>
</dbReference>
<feature type="transmembrane region" description="Helical" evidence="13">
    <location>
        <begin position="542"/>
        <end position="565"/>
    </location>
</feature>
<dbReference type="GO" id="GO:0015431">
    <property type="term" value="F:ABC-type glutathione S-conjugate transporter activity"/>
    <property type="evidence" value="ECO:0007669"/>
    <property type="project" value="UniProtKB-EC"/>
</dbReference>
<feature type="transmembrane region" description="Helical" evidence="13">
    <location>
        <begin position="162"/>
        <end position="189"/>
    </location>
</feature>
<organism evidence="16 17">
    <name type="scientific">Adineta ricciae</name>
    <name type="common">Rotifer</name>
    <dbReference type="NCBI Taxonomy" id="249248"/>
    <lineage>
        <taxon>Eukaryota</taxon>
        <taxon>Metazoa</taxon>
        <taxon>Spiralia</taxon>
        <taxon>Gnathifera</taxon>
        <taxon>Rotifera</taxon>
        <taxon>Eurotatoria</taxon>
        <taxon>Bdelloidea</taxon>
        <taxon>Adinetida</taxon>
        <taxon>Adinetidae</taxon>
        <taxon>Adineta</taxon>
    </lineage>
</organism>
<dbReference type="FunFam" id="3.40.50.300:FF:000074">
    <property type="entry name" value="Multidrug resistance-associated protein 5 isoform 1"/>
    <property type="match status" value="1"/>
</dbReference>
<feature type="non-terminal residue" evidence="16">
    <location>
        <position position="1617"/>
    </location>
</feature>
<dbReference type="SUPFAM" id="SSF90123">
    <property type="entry name" value="ABC transporter transmembrane region"/>
    <property type="match status" value="2"/>
</dbReference>
<evidence type="ECO:0000256" key="7">
    <source>
        <dbReference type="ARBA" id="ARBA00022741"/>
    </source>
</evidence>
<feature type="transmembrane region" description="Helical" evidence="13">
    <location>
        <begin position="1170"/>
        <end position="1192"/>
    </location>
</feature>
<dbReference type="SMART" id="SM00382">
    <property type="entry name" value="AAA"/>
    <property type="match status" value="2"/>
</dbReference>
<protein>
    <recommendedName>
        <fullName evidence="11">ABC-type glutathione-S-conjugate transporter</fullName>
        <ecNumber evidence="11">7.6.2.3</ecNumber>
    </recommendedName>
</protein>
<dbReference type="Pfam" id="PF00664">
    <property type="entry name" value="ABC_membrane"/>
    <property type="match status" value="2"/>
</dbReference>
<dbReference type="CDD" id="cd03250">
    <property type="entry name" value="ABCC_MRP_domain1"/>
    <property type="match status" value="1"/>
</dbReference>
<keyword evidence="7" id="KW-0547">Nucleotide-binding</keyword>
<feature type="transmembrane region" description="Helical" evidence="13">
    <location>
        <begin position="30"/>
        <end position="50"/>
    </location>
</feature>
<evidence type="ECO:0000256" key="1">
    <source>
        <dbReference type="ARBA" id="ARBA00004128"/>
    </source>
</evidence>
<keyword evidence="10 13" id="KW-0472">Membrane</keyword>
<dbReference type="EMBL" id="CAJNOR010002996">
    <property type="protein sequence ID" value="CAF1365708.1"/>
    <property type="molecule type" value="Genomic_DNA"/>
</dbReference>
<keyword evidence="17" id="KW-1185">Reference proteome</keyword>
<gene>
    <name evidence="16" type="ORF">XAT740_LOCUS32261</name>
</gene>
<evidence type="ECO:0000313" key="17">
    <source>
        <dbReference type="Proteomes" id="UP000663828"/>
    </source>
</evidence>
<dbReference type="GO" id="GO:0000323">
    <property type="term" value="C:lytic vacuole"/>
    <property type="evidence" value="ECO:0007669"/>
    <property type="project" value="UniProtKB-ARBA"/>
</dbReference>
<feature type="domain" description="ABC transmembrane type-1" evidence="15">
    <location>
        <begin position="321"/>
        <end position="603"/>
    </location>
</feature>
<feature type="domain" description="ABC transporter" evidence="14">
    <location>
        <begin position="637"/>
        <end position="863"/>
    </location>
</feature>
<feature type="transmembrane region" description="Helical" evidence="13">
    <location>
        <begin position="436"/>
        <end position="454"/>
    </location>
</feature>
<evidence type="ECO:0000313" key="16">
    <source>
        <dbReference type="EMBL" id="CAF1365708.1"/>
    </source>
</evidence>
<dbReference type="GO" id="GO:0016887">
    <property type="term" value="F:ATP hydrolysis activity"/>
    <property type="evidence" value="ECO:0007669"/>
    <property type="project" value="InterPro"/>
</dbReference>
<dbReference type="Proteomes" id="UP000663828">
    <property type="component" value="Unassembled WGS sequence"/>
</dbReference>
<evidence type="ECO:0000256" key="12">
    <source>
        <dbReference type="ARBA" id="ARBA00047523"/>
    </source>
</evidence>
<dbReference type="CDD" id="cd18595">
    <property type="entry name" value="ABC_6TM_MRP1_2_3_6_D1_like"/>
    <property type="match status" value="1"/>
</dbReference>
<evidence type="ECO:0000256" key="4">
    <source>
        <dbReference type="ARBA" id="ARBA00022554"/>
    </source>
</evidence>
<evidence type="ECO:0000256" key="5">
    <source>
        <dbReference type="ARBA" id="ARBA00022692"/>
    </source>
</evidence>
<evidence type="ECO:0000256" key="8">
    <source>
        <dbReference type="ARBA" id="ARBA00022840"/>
    </source>
</evidence>
<dbReference type="FunFam" id="1.20.1560.10:FF:000020">
    <property type="entry name" value="ABC metal ion transporter"/>
    <property type="match status" value="1"/>
</dbReference>
<dbReference type="InterPro" id="IPR017871">
    <property type="entry name" value="ABC_transporter-like_CS"/>
</dbReference>
<feature type="transmembrane region" description="Helical" evidence="13">
    <location>
        <begin position="62"/>
        <end position="84"/>
    </location>
</feature>
<dbReference type="PROSITE" id="PS50893">
    <property type="entry name" value="ABC_TRANSPORTER_2"/>
    <property type="match status" value="2"/>
</dbReference>
<dbReference type="PROSITE" id="PS00211">
    <property type="entry name" value="ABC_TRANSPORTER_1"/>
    <property type="match status" value="2"/>
</dbReference>
<feature type="transmembrane region" description="Helical" evidence="13">
    <location>
        <begin position="1087"/>
        <end position="1105"/>
    </location>
</feature>
<feature type="transmembrane region" description="Helical" evidence="13">
    <location>
        <begin position="320"/>
        <end position="339"/>
    </location>
</feature>
<feature type="transmembrane region" description="Helical" evidence="13">
    <location>
        <begin position="945"/>
        <end position="966"/>
    </location>
</feature>
<reference evidence="16" key="1">
    <citation type="submission" date="2021-02" db="EMBL/GenBank/DDBJ databases">
        <authorList>
            <person name="Nowell W R."/>
        </authorList>
    </citation>
    <scope>NUCLEOTIDE SEQUENCE</scope>
</reference>
<dbReference type="Gene3D" id="3.40.50.300">
    <property type="entry name" value="P-loop containing nucleotide triphosphate hydrolases"/>
    <property type="match status" value="2"/>
</dbReference>
<accession>A0A815IGF6</accession>
<evidence type="ECO:0000256" key="9">
    <source>
        <dbReference type="ARBA" id="ARBA00022989"/>
    </source>
</evidence>
<dbReference type="EC" id="7.6.2.3" evidence="11"/>
<feature type="transmembrane region" description="Helical" evidence="13">
    <location>
        <begin position="460"/>
        <end position="478"/>
    </location>
</feature>
<evidence type="ECO:0000256" key="13">
    <source>
        <dbReference type="SAM" id="Phobius"/>
    </source>
</evidence>
<dbReference type="SUPFAM" id="SSF52540">
    <property type="entry name" value="P-loop containing nucleoside triphosphate hydrolases"/>
    <property type="match status" value="2"/>
</dbReference>
<evidence type="ECO:0000256" key="2">
    <source>
        <dbReference type="ARBA" id="ARBA00009726"/>
    </source>
</evidence>
<keyword evidence="6" id="KW-0677">Repeat</keyword>
<dbReference type="CDD" id="cd18603">
    <property type="entry name" value="ABC_6TM_MRP1_2_3_6_D2_like"/>
    <property type="match status" value="1"/>
</dbReference>
<dbReference type="GO" id="GO:0005774">
    <property type="term" value="C:vacuolar membrane"/>
    <property type="evidence" value="ECO:0007669"/>
    <property type="project" value="UniProtKB-SubCell"/>
</dbReference>
<evidence type="ECO:0000256" key="11">
    <source>
        <dbReference type="ARBA" id="ARBA00024220"/>
    </source>
</evidence>
<feature type="domain" description="ABC transporter" evidence="14">
    <location>
        <begin position="1264"/>
        <end position="1498"/>
    </location>
</feature>
<keyword evidence="5 13" id="KW-0812">Transmembrane</keyword>
<keyword evidence="3" id="KW-0813">Transport</keyword>
<evidence type="ECO:0000256" key="6">
    <source>
        <dbReference type="ARBA" id="ARBA00022737"/>
    </source>
</evidence>
<evidence type="ECO:0000259" key="15">
    <source>
        <dbReference type="PROSITE" id="PS50929"/>
    </source>
</evidence>
<dbReference type="PANTHER" id="PTHR24223:SF443">
    <property type="entry name" value="MULTIDRUG-RESISTANCE LIKE PROTEIN 1, ISOFORM I"/>
    <property type="match status" value="1"/>
</dbReference>
<dbReference type="InterPro" id="IPR050173">
    <property type="entry name" value="ABC_transporter_C-like"/>
</dbReference>
<keyword evidence="9 13" id="KW-1133">Transmembrane helix</keyword>
<feature type="transmembrane region" description="Helical" evidence="13">
    <location>
        <begin position="124"/>
        <end position="142"/>
    </location>
</feature>
<name>A0A815IGF6_ADIRI</name>
<comment type="catalytic activity">
    <reaction evidence="12">
        <text>leukotriene C4(in) + ATP + H2O = leukotriene C4(out) + ADP + phosphate + H(+)</text>
        <dbReference type="Rhea" id="RHEA:38963"/>
        <dbReference type="ChEBI" id="CHEBI:15377"/>
        <dbReference type="ChEBI" id="CHEBI:15378"/>
        <dbReference type="ChEBI" id="CHEBI:30616"/>
        <dbReference type="ChEBI" id="CHEBI:43474"/>
        <dbReference type="ChEBI" id="CHEBI:57973"/>
        <dbReference type="ChEBI" id="CHEBI:456216"/>
    </reaction>
    <physiologicalReaction direction="left-to-right" evidence="12">
        <dbReference type="Rhea" id="RHEA:38964"/>
    </physiologicalReaction>
</comment>
<proteinExistence type="inferred from homology"/>
<evidence type="ECO:0000256" key="10">
    <source>
        <dbReference type="ARBA" id="ARBA00023136"/>
    </source>
</evidence>
<dbReference type="Gene3D" id="1.20.1560.10">
    <property type="entry name" value="ABC transporter type 1, transmembrane domain"/>
    <property type="match status" value="2"/>
</dbReference>
<dbReference type="FunFam" id="1.20.1560.10:FF:000001">
    <property type="entry name" value="ATP-binding cassette subfamily C member 1"/>
    <property type="match status" value="1"/>
</dbReference>
<feature type="transmembrane region" description="Helical" evidence="13">
    <location>
        <begin position="96"/>
        <end position="117"/>
    </location>
</feature>
<dbReference type="FunFam" id="3.40.50.300:FF:000997">
    <property type="entry name" value="Multidrug resistance-associated protein 1"/>
    <property type="match status" value="1"/>
</dbReference>
<dbReference type="GO" id="GO:0005524">
    <property type="term" value="F:ATP binding"/>
    <property type="evidence" value="ECO:0007669"/>
    <property type="project" value="UniProtKB-KW"/>
</dbReference>
<sequence length="1617" mass="182840">MLRLCTTPFWEHHVLNSTYPYVPKCFRHTVLQWIPISFFWIALPLWLYMLPKRKSQSAALKVSTLFMVKTILTGLFILIQISRIGYSAIKLNEPTLYAILLASFFYLITSLVTLWSMNYDRLKGMFSSGLLCIFWLLVTLTSLPDVIDYSVVFSQRLNHLRYVILCIELSIILFHFLFALSLFIANCFAEKHSFTKSTTNEQPVFLESYVSLPSKLFFEWVTPLILQGYRKPLTEKDCWQLPASEQTVTVVRQVQKTIDSSQIPKIPKHTNGYLQSNGIKDENENLLNDQPEVHVRKPSSKHQKPLVLWRTLFQTYRHRLIAGGLLRVFENCTLFVGPFMLKQLLNFFADPTKSKWLGIFYALVLSAAVFCQILALRAYFQNQFIVGLRFRSAITGLVYRKSLRLSNSAKQQTTTGEIVNLMAIDASRFAEVTHHIHVLWSGPFQLIFAFIFLYRQMQWAIIPGVLLLIIMIPTNSYLQRIQKRLTTKQMLVKDQRIKTMNEILNGIRVLKLYAWEVAFMRSIFHIREKELKYIRLKAINSATISMLATFTPILVGVLTFATYVLSSDKNILTADKAFVSLALFNLLRGPLNSFPNVISSVVEARVSNARIQKFLNHQELDEAAVDKVPLGLDKSSVKIERGSFRWSDNVEDPFILKDINVQIRQGSLVAIVGSVGAGKSSLLAALLGEMNKACGHVSISGTIAYVPQTAWIMNTTLKDNILFGRDYDKQLYDEIIEACALKHDLDVLPAGDRTEIGEKGINLSGGQRQRVSLARALYSNADIYLLDDPLSAVDAHVGAHIFRQVIGRKGLMCDKTRLLVTHGVSHLHKCDSIMMINDGEVADQGSYNELIQRSKTLRDFIHSTAISDPDEFVRRASETESIRSLPSVPQELIENHSGEHEEEEQIVSVEIPEEETKIIQKETIQTGSVKLNVFSAYIRANRLPMVGLILMLFSMTICAAFSANIWMSRWTDEAKSRKASNNQIRNMVIYSILGITQGILAFCMQMAQKFAAFTASRRLHWIILVGILRAPMSFFDTTPLGRIINRFAKDIDAVDGTLPSSFSQALTTLITVIVTLTILIYGSWFAIIELIPLALLFAFIQRMYVSSSRQLRRLDSVTRSSIFANFGETIQGLTSIRAYHEQQRFIDLSDQFTDRNSSCHLASSMCNRWLAVRLEMIGNLLTLLTAITAVFARDHLSSGTVGLMITYAMQINQALNLLVRNTSEIEANIVSVERIHEYAELTPEAPWEIPERKPSVHWPTNGNIRISQLSTRYRENLQLVLKDLTLDIRSGEKIGIIGRTGSGKSSLCLALFRIIEPTNGTIIIDDVDIRFIGIHDLRSKITIIPQDAVIFAGTVRFNVDPFGNYSDMEIWSALELVNLKERICTADSGLSYLLAEGGQNISAGERQLLCLARALLRKSKIIILDEATAAIDMETDRLMQLTIRSVFKHATVLTIAHRLHTILDSNRILVLSNGTIEEFDEPHKLAADPNSVFSKLLQMNQSAAQFQPPVVPRDAEGYVISFNLSGSDGPEVVLAEARAFFEKYGFVVFSNVFTPEQCEKTIADIWDVIESSVGQPIRHNEELWDHPLWYRTGITNEGIIGHASLWTRQILLNRQSA</sequence>
<comment type="subcellular location">
    <subcellularLocation>
        <location evidence="1">Vacuole membrane</location>
        <topology evidence="1">Multi-pass membrane protein</topology>
    </subcellularLocation>
</comment>
<evidence type="ECO:0000256" key="3">
    <source>
        <dbReference type="ARBA" id="ARBA00022448"/>
    </source>
</evidence>
<feature type="transmembrane region" description="Helical" evidence="13">
    <location>
        <begin position="987"/>
        <end position="1007"/>
    </location>
</feature>